<name>A0ABP9YG61_9FUNG</name>
<evidence type="ECO:0000256" key="4">
    <source>
        <dbReference type="ARBA" id="ARBA00023136"/>
    </source>
</evidence>
<dbReference type="InterPro" id="IPR006838">
    <property type="entry name" value="ADTRP_AIG1"/>
</dbReference>
<feature type="transmembrane region" description="Helical" evidence="5">
    <location>
        <begin position="41"/>
        <end position="59"/>
    </location>
</feature>
<dbReference type="EMBL" id="BAABUJ010000053">
    <property type="protein sequence ID" value="GAA5805938.1"/>
    <property type="molecule type" value="Genomic_DNA"/>
</dbReference>
<comment type="subcellular location">
    <subcellularLocation>
        <location evidence="1">Endomembrane system</location>
        <topology evidence="1">Multi-pass membrane protein</topology>
    </subcellularLocation>
</comment>
<keyword evidence="2 5" id="KW-0812">Transmembrane</keyword>
<evidence type="ECO:0000313" key="7">
    <source>
        <dbReference type="Proteomes" id="UP001476247"/>
    </source>
</evidence>
<organism evidence="6 7">
    <name type="scientific">Helicostylum pulchrum</name>
    <dbReference type="NCBI Taxonomy" id="562976"/>
    <lineage>
        <taxon>Eukaryota</taxon>
        <taxon>Fungi</taxon>
        <taxon>Fungi incertae sedis</taxon>
        <taxon>Mucoromycota</taxon>
        <taxon>Mucoromycotina</taxon>
        <taxon>Mucoromycetes</taxon>
        <taxon>Mucorales</taxon>
        <taxon>Mucorineae</taxon>
        <taxon>Mucoraceae</taxon>
        <taxon>Helicostylum</taxon>
    </lineage>
</organism>
<evidence type="ECO:0000256" key="2">
    <source>
        <dbReference type="ARBA" id="ARBA00022692"/>
    </source>
</evidence>
<evidence type="ECO:0000256" key="5">
    <source>
        <dbReference type="SAM" id="Phobius"/>
    </source>
</evidence>
<feature type="transmembrane region" description="Helical" evidence="5">
    <location>
        <begin position="219"/>
        <end position="242"/>
    </location>
</feature>
<feature type="transmembrane region" description="Helical" evidence="5">
    <location>
        <begin position="115"/>
        <end position="139"/>
    </location>
</feature>
<proteinExistence type="predicted"/>
<dbReference type="PANTHER" id="PTHR12242:SF1">
    <property type="entry name" value="MYND-TYPE DOMAIN-CONTAINING PROTEIN"/>
    <property type="match status" value="1"/>
</dbReference>
<protein>
    <submittedName>
        <fullName evidence="6">Uncharacterized protein</fullName>
    </submittedName>
</protein>
<feature type="transmembrane region" description="Helical" evidence="5">
    <location>
        <begin position="71"/>
        <end position="95"/>
    </location>
</feature>
<evidence type="ECO:0000256" key="3">
    <source>
        <dbReference type="ARBA" id="ARBA00022989"/>
    </source>
</evidence>
<keyword evidence="7" id="KW-1185">Reference proteome</keyword>
<reference evidence="6 7" key="1">
    <citation type="submission" date="2024-04" db="EMBL/GenBank/DDBJ databases">
        <title>genome sequences of Mucor flavus KT1a and Helicostylum pulchrum KT1b strains isolation_sourced from the surface of a dry-aged beef.</title>
        <authorList>
            <person name="Toyotome T."/>
            <person name="Hosono M."/>
            <person name="Torimaru M."/>
            <person name="Fukuda K."/>
            <person name="Mikami N."/>
        </authorList>
    </citation>
    <scope>NUCLEOTIDE SEQUENCE [LARGE SCALE GENOMIC DNA]</scope>
    <source>
        <strain evidence="6 7">KT1b</strain>
    </source>
</reference>
<comment type="caution">
    <text evidence="6">The sequence shown here is derived from an EMBL/GenBank/DDBJ whole genome shotgun (WGS) entry which is preliminary data.</text>
</comment>
<sequence length="280" mass="32206">MIYEDKKLPKSNNAVIRWFGFDQFVPETAVTSHWVSPKTFFIIRSVLALYSFIVMWVNIGFTASEGNGDSFFAFFTNLTFVGLHAYLITATVHHFRYLHNKNVNSFLDQYAVLNYLYVFLYCTVISFNIVTPVVYWSLLAKGAGDMSARESWLNVSVHGVSFFLMIFDVIFNRMKAPLRMIIFVLITVLVYMCLAFVVHATQGYWVYPFLNWEQGPKAAIWYVAVAAIVIVSYLLQVLIHFLRDFVARKMGKSESPQRVEDVEAHHHAMTKIETTNSSVV</sequence>
<evidence type="ECO:0000313" key="6">
    <source>
        <dbReference type="EMBL" id="GAA5805938.1"/>
    </source>
</evidence>
<accession>A0ABP9YG61</accession>
<keyword evidence="4 5" id="KW-0472">Membrane</keyword>
<dbReference type="PANTHER" id="PTHR12242">
    <property type="entry name" value="OS02G0130600 PROTEIN-RELATED"/>
    <property type="match status" value="1"/>
</dbReference>
<feature type="transmembrane region" description="Helical" evidence="5">
    <location>
        <begin position="178"/>
        <end position="199"/>
    </location>
</feature>
<gene>
    <name evidence="6" type="ORF">HPULCUR_011464</name>
</gene>
<dbReference type="Proteomes" id="UP001476247">
    <property type="component" value="Unassembled WGS sequence"/>
</dbReference>
<evidence type="ECO:0000256" key="1">
    <source>
        <dbReference type="ARBA" id="ARBA00004127"/>
    </source>
</evidence>
<keyword evidence="3 5" id="KW-1133">Transmembrane helix</keyword>
<dbReference type="Pfam" id="PF04750">
    <property type="entry name" value="Far-17a_AIG1"/>
    <property type="match status" value="1"/>
</dbReference>
<feature type="transmembrane region" description="Helical" evidence="5">
    <location>
        <begin position="151"/>
        <end position="171"/>
    </location>
</feature>